<organism evidence="2 3">
    <name type="scientific">Nonomuraea indica</name>
    <dbReference type="NCBI Taxonomy" id="1581193"/>
    <lineage>
        <taxon>Bacteria</taxon>
        <taxon>Bacillati</taxon>
        <taxon>Actinomycetota</taxon>
        <taxon>Actinomycetes</taxon>
        <taxon>Streptosporangiales</taxon>
        <taxon>Streptosporangiaceae</taxon>
        <taxon>Nonomuraea</taxon>
    </lineage>
</organism>
<dbReference type="CDD" id="cd15482">
    <property type="entry name" value="Sialidase_non-viral"/>
    <property type="match status" value="1"/>
</dbReference>
<gene>
    <name evidence="2" type="ORF">ACIBP5_04025</name>
</gene>
<evidence type="ECO:0000313" key="3">
    <source>
        <dbReference type="Proteomes" id="UP001612928"/>
    </source>
</evidence>
<dbReference type="InterPro" id="IPR015943">
    <property type="entry name" value="WD40/YVTN_repeat-like_dom_sf"/>
</dbReference>
<dbReference type="Gene3D" id="2.130.10.10">
    <property type="entry name" value="YVTN repeat-like/Quinoprotein amine dehydrogenase"/>
    <property type="match status" value="2"/>
</dbReference>
<evidence type="ECO:0000256" key="1">
    <source>
        <dbReference type="SAM" id="MobiDB-lite"/>
    </source>
</evidence>
<dbReference type="EMBL" id="JBITMB010000001">
    <property type="protein sequence ID" value="MFI7439117.1"/>
    <property type="molecule type" value="Genomic_DNA"/>
</dbReference>
<dbReference type="RefSeq" id="WP_397018639.1">
    <property type="nucleotide sequence ID" value="NZ_JBITMB010000001.1"/>
</dbReference>
<protein>
    <submittedName>
        <fullName evidence="2">F510_1955 family glycosylhydrolase</fullName>
    </submittedName>
</protein>
<accession>A0ABW7ZZ13</accession>
<dbReference type="NCBIfam" id="NF045728">
    <property type="entry name" value="glycosyl_F510_1955"/>
    <property type="match status" value="1"/>
</dbReference>
<dbReference type="Proteomes" id="UP001612928">
    <property type="component" value="Unassembled WGS sequence"/>
</dbReference>
<dbReference type="SUPFAM" id="SSF110296">
    <property type="entry name" value="Oligoxyloglucan reducing end-specific cellobiohydrolase"/>
    <property type="match status" value="1"/>
</dbReference>
<keyword evidence="3" id="KW-1185">Reference proteome</keyword>
<dbReference type="InterPro" id="IPR054817">
    <property type="entry name" value="Glycosyl_F510_1955-like"/>
</dbReference>
<sequence>MLTGATALVTVAACGGQPQGSVHGPDPGIGHIHGLGVDPSDGAVYLAGHYGLFKVESGTAAERVAGRIQDHMGFTVAGPKTFLASGHPGDPSPDAAPHLGLIRSDDAGRTSTTVSEAGTADFHALQLAGDALYGFDSQSQRLRRSTDGGRTWTEGAEEEVIDLAANPALPTSVYATTPQGLKVSGSGGMEFEEVAGAPLLTHAEQPAKDLLIGSGADGRIHTSRNGGRTWQDGGTLPGRAVAFTAVDPQRLLAAIEDGTVLESKDGGKSFAVIFRPASG</sequence>
<proteinExistence type="predicted"/>
<comment type="caution">
    <text evidence="2">The sequence shown here is derived from an EMBL/GenBank/DDBJ whole genome shotgun (WGS) entry which is preliminary data.</text>
</comment>
<name>A0ABW7ZZ13_9ACTN</name>
<reference evidence="2 3" key="1">
    <citation type="submission" date="2024-10" db="EMBL/GenBank/DDBJ databases">
        <title>The Natural Products Discovery Center: Release of the First 8490 Sequenced Strains for Exploring Actinobacteria Biosynthetic Diversity.</title>
        <authorList>
            <person name="Kalkreuter E."/>
            <person name="Kautsar S.A."/>
            <person name="Yang D."/>
            <person name="Bader C.D."/>
            <person name="Teijaro C.N."/>
            <person name="Fluegel L."/>
            <person name="Davis C.M."/>
            <person name="Simpson J.R."/>
            <person name="Lauterbach L."/>
            <person name="Steele A.D."/>
            <person name="Gui C."/>
            <person name="Meng S."/>
            <person name="Li G."/>
            <person name="Viehrig K."/>
            <person name="Ye F."/>
            <person name="Su P."/>
            <person name="Kiefer A.F."/>
            <person name="Nichols A."/>
            <person name="Cepeda A.J."/>
            <person name="Yan W."/>
            <person name="Fan B."/>
            <person name="Jiang Y."/>
            <person name="Adhikari A."/>
            <person name="Zheng C.-J."/>
            <person name="Schuster L."/>
            <person name="Cowan T.M."/>
            <person name="Smanski M.J."/>
            <person name="Chevrette M.G."/>
            <person name="De Carvalho L.P.S."/>
            <person name="Shen B."/>
        </authorList>
    </citation>
    <scope>NUCLEOTIDE SEQUENCE [LARGE SCALE GENOMIC DNA]</scope>
    <source>
        <strain evidence="2 3">NPDC049503</strain>
    </source>
</reference>
<evidence type="ECO:0000313" key="2">
    <source>
        <dbReference type="EMBL" id="MFI7439117.1"/>
    </source>
</evidence>
<feature type="region of interest" description="Disordered" evidence="1">
    <location>
        <begin position="84"/>
        <end position="111"/>
    </location>
</feature>